<evidence type="ECO:0000259" key="1">
    <source>
        <dbReference type="Pfam" id="PF06852"/>
    </source>
</evidence>
<sequence>MNLERFEIVRNPGKDAYIDLCHEVNKYENWICGKEDYECWEKSFEDNFEFLIVYEKGTQNVVASAMLITVQSHGKSTPEFSGFGFFFVTPKHRGTGVGKALSEKLLKTDKFVNTNGFLISAPEMSEKYAARHGFDKIPEWHHQIYAIKTTDITELTVDDTISDTIEIRIPLEEDWEKIFEYNATIASGVHFDVFLKNWLTAKGTNTVVIFPKLQRRSFGFSSLVPVLAQYSDMFQIFR</sequence>
<evidence type="ECO:0000313" key="3">
    <source>
        <dbReference type="Proteomes" id="UP001201812"/>
    </source>
</evidence>
<feature type="domain" description="DUF1248" evidence="1">
    <location>
        <begin position="6"/>
        <end position="185"/>
    </location>
</feature>
<proteinExistence type="predicted"/>
<gene>
    <name evidence="2" type="ORF">DdX_02644</name>
</gene>
<dbReference type="CDD" id="cd04301">
    <property type="entry name" value="NAT_SF"/>
    <property type="match status" value="1"/>
</dbReference>
<dbReference type="Pfam" id="PF06852">
    <property type="entry name" value="DUF1248"/>
    <property type="match status" value="1"/>
</dbReference>
<dbReference type="EMBL" id="JAKKPZ010000002">
    <property type="protein sequence ID" value="KAI1725954.1"/>
    <property type="molecule type" value="Genomic_DNA"/>
</dbReference>
<reference evidence="2" key="1">
    <citation type="submission" date="2022-01" db="EMBL/GenBank/DDBJ databases">
        <title>Genome Sequence Resource for Two Populations of Ditylenchus destructor, the Migratory Endoparasitic Phytonematode.</title>
        <authorList>
            <person name="Zhang H."/>
            <person name="Lin R."/>
            <person name="Xie B."/>
        </authorList>
    </citation>
    <scope>NUCLEOTIDE SEQUENCE</scope>
    <source>
        <strain evidence="2">BazhouSP</strain>
    </source>
</reference>
<dbReference type="SUPFAM" id="SSF55729">
    <property type="entry name" value="Acyl-CoA N-acyltransferases (Nat)"/>
    <property type="match status" value="1"/>
</dbReference>
<dbReference type="InterPro" id="IPR009658">
    <property type="entry name" value="DUF1248"/>
</dbReference>
<keyword evidence="3" id="KW-1185">Reference proteome</keyword>
<organism evidence="2 3">
    <name type="scientific">Ditylenchus destructor</name>
    <dbReference type="NCBI Taxonomy" id="166010"/>
    <lineage>
        <taxon>Eukaryota</taxon>
        <taxon>Metazoa</taxon>
        <taxon>Ecdysozoa</taxon>
        <taxon>Nematoda</taxon>
        <taxon>Chromadorea</taxon>
        <taxon>Rhabditida</taxon>
        <taxon>Tylenchina</taxon>
        <taxon>Tylenchomorpha</taxon>
        <taxon>Sphaerularioidea</taxon>
        <taxon>Anguinidae</taxon>
        <taxon>Anguininae</taxon>
        <taxon>Ditylenchus</taxon>
    </lineage>
</organism>
<name>A0AAD4NEL6_9BILA</name>
<dbReference type="InterPro" id="IPR016181">
    <property type="entry name" value="Acyl_CoA_acyltransferase"/>
</dbReference>
<comment type="caution">
    <text evidence="2">The sequence shown here is derived from an EMBL/GenBank/DDBJ whole genome shotgun (WGS) entry which is preliminary data.</text>
</comment>
<dbReference type="AlphaFoldDB" id="A0AAD4NEL6"/>
<accession>A0AAD4NEL6</accession>
<evidence type="ECO:0000313" key="2">
    <source>
        <dbReference type="EMBL" id="KAI1725954.1"/>
    </source>
</evidence>
<protein>
    <submittedName>
        <fullName evidence="2">Acetyltransferase (GNAT) family domain-containing protein</fullName>
    </submittedName>
</protein>
<dbReference type="PANTHER" id="PTHR47408">
    <property type="entry name" value="PROTEIN CBG01304-RELATED"/>
    <property type="match status" value="1"/>
</dbReference>
<dbReference type="Proteomes" id="UP001201812">
    <property type="component" value="Unassembled WGS sequence"/>
</dbReference>
<dbReference type="Gene3D" id="3.40.630.30">
    <property type="match status" value="1"/>
</dbReference>